<evidence type="ECO:0000259" key="5">
    <source>
        <dbReference type="PROSITE" id="PS50931"/>
    </source>
</evidence>
<dbReference type="RefSeq" id="WP_187244655.1">
    <property type="nucleotide sequence ID" value="NZ_BAAAOK010000010.1"/>
</dbReference>
<dbReference type="PRINTS" id="PR00039">
    <property type="entry name" value="HTHLYSR"/>
</dbReference>
<dbReference type="InterPro" id="IPR000847">
    <property type="entry name" value="LysR_HTH_N"/>
</dbReference>
<dbReference type="SUPFAM" id="SSF53850">
    <property type="entry name" value="Periplasmic binding protein-like II"/>
    <property type="match status" value="1"/>
</dbReference>
<gene>
    <name evidence="6" type="ORF">HKK74_19375</name>
</gene>
<evidence type="ECO:0000256" key="4">
    <source>
        <dbReference type="ARBA" id="ARBA00023163"/>
    </source>
</evidence>
<name>A0ABR7LTB3_9ACTN</name>
<evidence type="ECO:0000313" key="7">
    <source>
        <dbReference type="Proteomes" id="UP000805614"/>
    </source>
</evidence>
<reference evidence="6 7" key="1">
    <citation type="submission" date="2020-06" db="EMBL/GenBank/DDBJ databases">
        <title>Actinomadura xiongansis sp. nov., isolated from soil of Baiyangdian.</title>
        <authorList>
            <person name="Zhang X."/>
        </authorList>
    </citation>
    <scope>NUCLEOTIDE SEQUENCE [LARGE SCALE GENOMIC DNA]</scope>
    <source>
        <strain evidence="6 7">HBUM206468</strain>
    </source>
</reference>
<keyword evidence="2" id="KW-0805">Transcription regulation</keyword>
<keyword evidence="4" id="KW-0804">Transcription</keyword>
<feature type="domain" description="HTH lysR-type" evidence="5">
    <location>
        <begin position="3"/>
        <end position="60"/>
    </location>
</feature>
<protein>
    <submittedName>
        <fullName evidence="6">LysR family transcriptional regulator</fullName>
    </submittedName>
</protein>
<evidence type="ECO:0000313" key="6">
    <source>
        <dbReference type="EMBL" id="MBC6467638.1"/>
    </source>
</evidence>
<organism evidence="6 7">
    <name type="scientific">Actinomadura alba</name>
    <dbReference type="NCBI Taxonomy" id="406431"/>
    <lineage>
        <taxon>Bacteria</taxon>
        <taxon>Bacillati</taxon>
        <taxon>Actinomycetota</taxon>
        <taxon>Actinomycetes</taxon>
        <taxon>Streptosporangiales</taxon>
        <taxon>Thermomonosporaceae</taxon>
        <taxon>Actinomadura</taxon>
    </lineage>
</organism>
<dbReference type="InterPro" id="IPR005119">
    <property type="entry name" value="LysR_subst-bd"/>
</dbReference>
<dbReference type="Gene3D" id="3.40.190.290">
    <property type="match status" value="1"/>
</dbReference>
<dbReference type="EMBL" id="JABVEC010000014">
    <property type="protein sequence ID" value="MBC6467638.1"/>
    <property type="molecule type" value="Genomic_DNA"/>
</dbReference>
<keyword evidence="7" id="KW-1185">Reference proteome</keyword>
<evidence type="ECO:0000256" key="2">
    <source>
        <dbReference type="ARBA" id="ARBA00023015"/>
    </source>
</evidence>
<dbReference type="InterPro" id="IPR036388">
    <property type="entry name" value="WH-like_DNA-bd_sf"/>
</dbReference>
<proteinExistence type="inferred from homology"/>
<dbReference type="CDD" id="cd08414">
    <property type="entry name" value="PBP2_LTTR_aromatics_like"/>
    <property type="match status" value="1"/>
</dbReference>
<comment type="caution">
    <text evidence="6">The sequence shown here is derived from an EMBL/GenBank/DDBJ whole genome shotgun (WGS) entry which is preliminary data.</text>
</comment>
<dbReference type="PANTHER" id="PTHR30346">
    <property type="entry name" value="TRANSCRIPTIONAL DUAL REGULATOR HCAR-RELATED"/>
    <property type="match status" value="1"/>
</dbReference>
<evidence type="ECO:0000256" key="1">
    <source>
        <dbReference type="ARBA" id="ARBA00009437"/>
    </source>
</evidence>
<comment type="similarity">
    <text evidence="1">Belongs to the LysR transcriptional regulatory family.</text>
</comment>
<evidence type="ECO:0000256" key="3">
    <source>
        <dbReference type="ARBA" id="ARBA00023125"/>
    </source>
</evidence>
<sequence>MQLEFRHLRTLCAVAGEGSLTKAAAVLGVSQPALSAQVRRIERLLGGAVFERGRSGVAPTAFGEFVLARARTALMNLDELTAGTRHDTGTARFGGVSSPALVTVLEGLRGLLPQGVRISVQTEQSPRLVRDLLAIRRVDAAALVDYPGRELSTLPGIGSRVVGVEPVFVALPAGHPLAAREEVALGDLAAEVWVLSPPDGSGWPECFLDACARAGFTPDAPHRMAEPSVLCELIIARGVISPCRASFRHRPGVAVRPLAGTPLWLRHVIAWRHDGPFAPVAAELCLIAARAQAEAAESRPHYARWLARHSDAPVPR</sequence>
<dbReference type="Pfam" id="PF00126">
    <property type="entry name" value="HTH_1"/>
    <property type="match status" value="1"/>
</dbReference>
<dbReference type="Gene3D" id="1.10.10.10">
    <property type="entry name" value="Winged helix-like DNA-binding domain superfamily/Winged helix DNA-binding domain"/>
    <property type="match status" value="1"/>
</dbReference>
<dbReference type="InterPro" id="IPR036390">
    <property type="entry name" value="WH_DNA-bd_sf"/>
</dbReference>
<dbReference type="PANTHER" id="PTHR30346:SF30">
    <property type="entry name" value="SMALL NEUTRAL PROTEASE REGULATORY PROTEIN"/>
    <property type="match status" value="1"/>
</dbReference>
<dbReference type="Pfam" id="PF03466">
    <property type="entry name" value="LysR_substrate"/>
    <property type="match status" value="1"/>
</dbReference>
<dbReference type="PROSITE" id="PS50931">
    <property type="entry name" value="HTH_LYSR"/>
    <property type="match status" value="1"/>
</dbReference>
<accession>A0ABR7LTB3</accession>
<dbReference type="Proteomes" id="UP000805614">
    <property type="component" value="Unassembled WGS sequence"/>
</dbReference>
<dbReference type="SUPFAM" id="SSF46785">
    <property type="entry name" value="Winged helix' DNA-binding domain"/>
    <property type="match status" value="1"/>
</dbReference>
<keyword evidence="3" id="KW-0238">DNA-binding</keyword>